<dbReference type="EMBL" id="JAVDVC010000009">
    <property type="protein sequence ID" value="MDR6960366.1"/>
    <property type="molecule type" value="Genomic_DNA"/>
</dbReference>
<dbReference type="Proteomes" id="UP001252613">
    <property type="component" value="Unassembled WGS sequence"/>
</dbReference>
<accession>A0AAW8MEW4</accession>
<gene>
    <name evidence="1" type="ORF">J2W43_004367</name>
</gene>
<proteinExistence type="predicted"/>
<organism evidence="1 2">
    <name type="scientific">Pseudomonas brassicacearum</name>
    <dbReference type="NCBI Taxonomy" id="930166"/>
    <lineage>
        <taxon>Bacteria</taxon>
        <taxon>Pseudomonadati</taxon>
        <taxon>Pseudomonadota</taxon>
        <taxon>Gammaproteobacteria</taxon>
        <taxon>Pseudomonadales</taxon>
        <taxon>Pseudomonadaceae</taxon>
        <taxon>Pseudomonas</taxon>
    </lineage>
</organism>
<evidence type="ECO:0000313" key="2">
    <source>
        <dbReference type="Proteomes" id="UP001252613"/>
    </source>
</evidence>
<comment type="caution">
    <text evidence="1">The sequence shown here is derived from an EMBL/GenBank/DDBJ whole genome shotgun (WGS) entry which is preliminary data.</text>
</comment>
<dbReference type="RefSeq" id="WP_310365181.1">
    <property type="nucleotide sequence ID" value="NZ_JAVDVC010000009.1"/>
</dbReference>
<protein>
    <submittedName>
        <fullName evidence="1">Uncharacterized protein</fullName>
    </submittedName>
</protein>
<dbReference type="AlphaFoldDB" id="A0AAW8MEW4"/>
<evidence type="ECO:0000313" key="1">
    <source>
        <dbReference type="EMBL" id="MDR6960366.1"/>
    </source>
</evidence>
<sequence length="134" mass="15468">MADRKIISVLRGGQKEEAWLDINERRLTILLTLSNGWSKTYTGVNIYDCFGRIIKEHADLKFLCKGAKRNVRPSSMSAQMTLGVVAYENILGKPASREDLVNIFDYDDQDIVSDPQLQKDYFFLWMESIRDVEE</sequence>
<reference evidence="1" key="1">
    <citation type="submission" date="2023-07" db="EMBL/GenBank/DDBJ databases">
        <title>Sorghum-associated microbial communities from plants grown in Nebraska, USA.</title>
        <authorList>
            <person name="Schachtman D."/>
        </authorList>
    </citation>
    <scope>NUCLEOTIDE SEQUENCE</scope>
    <source>
        <strain evidence="1">3432</strain>
    </source>
</reference>
<name>A0AAW8MEW4_9PSED</name>